<dbReference type="InterPro" id="IPR036388">
    <property type="entry name" value="WH-like_DNA-bd_sf"/>
</dbReference>
<name>A0A934R7G7_9BACT</name>
<dbReference type="Proteomes" id="UP000600139">
    <property type="component" value="Unassembled WGS sequence"/>
</dbReference>
<reference evidence="2" key="1">
    <citation type="submission" date="2021-01" db="EMBL/GenBank/DDBJ databases">
        <title>Modified the classification status of verrucomicrobia.</title>
        <authorList>
            <person name="Feng X."/>
        </authorList>
    </citation>
    <scope>NUCLEOTIDE SEQUENCE</scope>
    <source>
        <strain evidence="2">JCM 18052</strain>
    </source>
</reference>
<feature type="region of interest" description="Disordered" evidence="1">
    <location>
        <begin position="96"/>
        <end position="149"/>
    </location>
</feature>
<evidence type="ECO:0000256" key="1">
    <source>
        <dbReference type="SAM" id="MobiDB-lite"/>
    </source>
</evidence>
<protein>
    <submittedName>
        <fullName evidence="2">Helix-turn-helix domain-containing protein</fullName>
    </submittedName>
</protein>
<keyword evidence="3" id="KW-1185">Reference proteome</keyword>
<organism evidence="2 3">
    <name type="scientific">Luteolibacter yonseiensis</name>
    <dbReference type="NCBI Taxonomy" id="1144680"/>
    <lineage>
        <taxon>Bacteria</taxon>
        <taxon>Pseudomonadati</taxon>
        <taxon>Verrucomicrobiota</taxon>
        <taxon>Verrucomicrobiia</taxon>
        <taxon>Verrucomicrobiales</taxon>
        <taxon>Verrucomicrobiaceae</taxon>
        <taxon>Luteolibacter</taxon>
    </lineage>
</organism>
<sequence length="272" mass="29830">MSLTATSYVIRRPFGGQIKKLIMLVIADFSGDDTGTAWASIDTLAHRAECSRRSVQTHLEELEAAGEIMIYRNGGPEGTHRFRILFKKSEVANPFDSGGANAAPPCKRRTVKQHEGGANDGPPDAPKTGKTGSNGKNIPPQPPLAGGESVSDGVLVARIKNLRKAWQATEHLTAKQQRIFSRNRRIFEAFTAEDWEVQRRFLAKSMPTGSAWFQPEMLVLYLESPDSTLAQAREWSAKHGPAPAANKPPLQGVKPMSAEEQAEMNKIFSQIP</sequence>
<proteinExistence type="predicted"/>
<dbReference type="Gene3D" id="1.10.10.10">
    <property type="entry name" value="Winged helix-like DNA-binding domain superfamily/Winged helix DNA-binding domain"/>
    <property type="match status" value="1"/>
</dbReference>
<dbReference type="EMBL" id="JAENIK010000011">
    <property type="protein sequence ID" value="MBK1816514.1"/>
    <property type="molecule type" value="Genomic_DNA"/>
</dbReference>
<dbReference type="RefSeq" id="WP_200351447.1">
    <property type="nucleotide sequence ID" value="NZ_BAABHZ010000006.1"/>
</dbReference>
<comment type="caution">
    <text evidence="2">The sequence shown here is derived from an EMBL/GenBank/DDBJ whole genome shotgun (WGS) entry which is preliminary data.</text>
</comment>
<evidence type="ECO:0000313" key="3">
    <source>
        <dbReference type="Proteomes" id="UP000600139"/>
    </source>
</evidence>
<evidence type="ECO:0000313" key="2">
    <source>
        <dbReference type="EMBL" id="MBK1816514.1"/>
    </source>
</evidence>
<gene>
    <name evidence="2" type="ORF">JIN84_12885</name>
</gene>
<dbReference type="AlphaFoldDB" id="A0A934R7G7"/>
<dbReference type="Pfam" id="PF13730">
    <property type="entry name" value="HTH_36"/>
    <property type="match status" value="1"/>
</dbReference>
<accession>A0A934R7G7</accession>
<feature type="region of interest" description="Disordered" evidence="1">
    <location>
        <begin position="235"/>
        <end position="272"/>
    </location>
</feature>